<name>A0ABP2D5P0_9RHOB</name>
<organism evidence="1 2">
    <name type="scientific">Sulfitobacter indolifex HEL-45</name>
    <dbReference type="NCBI Taxonomy" id="391624"/>
    <lineage>
        <taxon>Bacteria</taxon>
        <taxon>Pseudomonadati</taxon>
        <taxon>Pseudomonadota</taxon>
        <taxon>Alphaproteobacteria</taxon>
        <taxon>Rhodobacterales</taxon>
        <taxon>Roseobacteraceae</taxon>
        <taxon>Sulfitobacter</taxon>
    </lineage>
</organism>
<dbReference type="EMBL" id="ABID01000017">
    <property type="protein sequence ID" value="EDQ03433.1"/>
    <property type="molecule type" value="Genomic_DNA"/>
</dbReference>
<gene>
    <name evidence="1" type="ORF">OIHEL45_16701</name>
</gene>
<keyword evidence="2" id="KW-1185">Reference proteome</keyword>
<sequence length="46" mass="5200">MAPPPGNRKRQCLHIDAFSKAKASYLIYEIASLGRLPLFIDVKLWA</sequence>
<comment type="caution">
    <text evidence="1">The sequence shown here is derived from an EMBL/GenBank/DDBJ whole genome shotgun (WGS) entry which is preliminary data.</text>
</comment>
<reference evidence="1 2" key="1">
    <citation type="submission" date="2007-11" db="EMBL/GenBank/DDBJ databases">
        <authorList>
            <person name="Wagner-Dobler I."/>
            <person name="Ferriera S."/>
            <person name="Johnson J."/>
            <person name="Kravitz S."/>
            <person name="Beeson K."/>
            <person name="Sutton G."/>
            <person name="Rogers Y.-H."/>
            <person name="Friedman R."/>
            <person name="Frazier M."/>
            <person name="Venter J.C."/>
        </authorList>
    </citation>
    <scope>NUCLEOTIDE SEQUENCE [LARGE SCALE GENOMIC DNA]</scope>
    <source>
        <strain evidence="1 2">HEL-45</strain>
    </source>
</reference>
<protein>
    <submittedName>
        <fullName evidence="1">Uncharacterized protein</fullName>
    </submittedName>
</protein>
<evidence type="ECO:0000313" key="1">
    <source>
        <dbReference type="EMBL" id="EDQ03433.1"/>
    </source>
</evidence>
<dbReference type="Proteomes" id="UP000003257">
    <property type="component" value="Unassembled WGS sequence"/>
</dbReference>
<proteinExistence type="predicted"/>
<accession>A0ABP2D5P0</accession>
<evidence type="ECO:0000313" key="2">
    <source>
        <dbReference type="Proteomes" id="UP000003257"/>
    </source>
</evidence>